<reference evidence="2" key="1">
    <citation type="submission" date="2025-08" db="UniProtKB">
        <authorList>
            <consortium name="RefSeq"/>
        </authorList>
    </citation>
    <scope>IDENTIFICATION</scope>
    <source>
        <tissue evidence="2">Testes</tissue>
    </source>
</reference>
<dbReference type="RefSeq" id="XP_006817320.1">
    <property type="nucleotide sequence ID" value="XM_006817257.1"/>
</dbReference>
<name>A0ABM0MBC9_SACKO</name>
<organism evidence="1 2">
    <name type="scientific">Saccoglossus kowalevskii</name>
    <name type="common">Acorn worm</name>
    <dbReference type="NCBI Taxonomy" id="10224"/>
    <lineage>
        <taxon>Eukaryota</taxon>
        <taxon>Metazoa</taxon>
        <taxon>Hemichordata</taxon>
        <taxon>Enteropneusta</taxon>
        <taxon>Harrimaniidae</taxon>
        <taxon>Saccoglossus</taxon>
    </lineage>
</organism>
<dbReference type="InterPro" id="IPR018790">
    <property type="entry name" value="DUF2358"/>
</dbReference>
<evidence type="ECO:0000313" key="1">
    <source>
        <dbReference type="Proteomes" id="UP000694865"/>
    </source>
</evidence>
<dbReference type="PANTHER" id="PTHR31094:SF2">
    <property type="entry name" value="RIKEN CDNA 2310061I04 GENE"/>
    <property type="match status" value="1"/>
</dbReference>
<dbReference type="Proteomes" id="UP000694865">
    <property type="component" value="Unplaced"/>
</dbReference>
<protein>
    <submittedName>
        <fullName evidence="2">Uncharacterized protein LOC100373320</fullName>
    </submittedName>
</protein>
<gene>
    <name evidence="2" type="primary">LOC100373320</name>
</gene>
<evidence type="ECO:0000313" key="2">
    <source>
        <dbReference type="RefSeq" id="XP_006817320.1"/>
    </source>
</evidence>
<dbReference type="Pfam" id="PF10184">
    <property type="entry name" value="DUF2358"/>
    <property type="match status" value="1"/>
</dbReference>
<sequence>MWAYILDLRGVKLSGALPILAVYSVASRRFHLVPKFQGKFVHGSTDERRIPHYKERNSRYCHLHQSISKYTCEKSNAVESVKTHKFALYQHHSSQSENQLKLRSKDNLGLLPVLYLQHKNEVSSLSRKTSLPIVFQANRQQSLISFMPSVELKNAAKKLTDLIEWLHVQDIVHSVGKVWNESPDDIIIRHHPTFPSQDNSIISWENHPVTMIDCPFDNYLTFNNSSQGMVSMDATKVKYHEQPDPDENNNGRPSKEQLAILHHKLSDEMPNFYEKPHDFSIYSANVEFDNRLIGVKTKGKSTYQCLVQTLKYSSLIYLVDAELEVLKLTINPEESNIRYYDALSTFYVGNDGLIHVHKIDKVMPDSQVKEKVNWLTKLRWAMGITRPAYGLPQ</sequence>
<proteinExistence type="predicted"/>
<dbReference type="GeneID" id="100373320"/>
<accession>A0ABM0MBC9</accession>
<dbReference type="PANTHER" id="PTHR31094">
    <property type="entry name" value="RIKEN CDNA 2310061I04 GENE"/>
    <property type="match status" value="1"/>
</dbReference>
<keyword evidence="1" id="KW-1185">Reference proteome</keyword>